<dbReference type="GO" id="GO:0006281">
    <property type="term" value="P:DNA repair"/>
    <property type="evidence" value="ECO:0007669"/>
    <property type="project" value="InterPro"/>
</dbReference>
<dbReference type="InterPro" id="IPR011257">
    <property type="entry name" value="DNA_glycosylase"/>
</dbReference>
<accession>A0A086J2H2</accession>
<evidence type="ECO:0008006" key="4">
    <source>
        <dbReference type="Google" id="ProtNLM"/>
    </source>
</evidence>
<evidence type="ECO:0000313" key="2">
    <source>
        <dbReference type="EMBL" id="KFG26340.1"/>
    </source>
</evidence>
<gene>
    <name evidence="2" type="ORF">NESG_01461</name>
</gene>
<evidence type="ECO:0000256" key="1">
    <source>
        <dbReference type="SAM" id="MobiDB-lite"/>
    </source>
</evidence>
<dbReference type="GeneID" id="77676434"/>
<reference evidence="2 3" key="1">
    <citation type="journal article" date="2014" name="Genome Announc.">
        <title>Genome Sequence of the Microsporidian Species Nematocida sp1 Strain ERTm6 (ATCC PRA-372).</title>
        <authorList>
            <person name="Bakowski M.A."/>
            <person name="Priest M."/>
            <person name="Young S."/>
            <person name="Cuomo C.A."/>
            <person name="Troemel E.R."/>
        </authorList>
    </citation>
    <scope>NUCLEOTIDE SEQUENCE [LARGE SCALE GENOMIC DNA]</scope>
    <source>
        <strain evidence="2 3">ERTm6</strain>
    </source>
</reference>
<feature type="region of interest" description="Disordered" evidence="1">
    <location>
        <begin position="270"/>
        <end position="303"/>
    </location>
</feature>
<dbReference type="RefSeq" id="XP_052904895.1">
    <property type="nucleotide sequence ID" value="XM_053049090.1"/>
</dbReference>
<dbReference type="Gene3D" id="1.10.1670.10">
    <property type="entry name" value="Helix-hairpin-Helix base-excision DNA repair enzymes (C-terminal)"/>
    <property type="match status" value="1"/>
</dbReference>
<feature type="compositionally biased region" description="Basic and acidic residues" evidence="1">
    <location>
        <begin position="270"/>
        <end position="288"/>
    </location>
</feature>
<name>A0A086J2H2_NEMA1</name>
<protein>
    <recommendedName>
        <fullName evidence="4">HhH-GPD domain-containing protein</fullName>
    </recommendedName>
</protein>
<sequence>MDRNQVAIELFRVWKENKCSGSYYNELPDEIQNIENPLLRRVYVLFYCALARRRSIKSRMEPIRQLENIKPKTTRKLVTNNWTGPVDRLNPVEIARASSIEIKSCLKNKITLKAAQNIKNLAVYIVEYNEIPTTVLSLLGFSLINTFKANMIMYNAWNDANEIGLSIPMSRVLYRLGWLEGIEVKHIDTLYRYVKLDYVKAARIKSIVEGLFSFKLWRIVMPGFDHHGVTICKREPLCGQCIFKEQCPSNRETNEIATYLDELQSQGYFPEEKTPYKNEHKPQIEEKQLLSYSEPEEEDMSDI</sequence>
<keyword evidence="3" id="KW-1185">Reference proteome</keyword>
<organism evidence="2 3">
    <name type="scientific">Nematocida ausubeli (strain ATCC PRA-371 / ERTm2)</name>
    <name type="common">Nematode killer fungus</name>
    <dbReference type="NCBI Taxonomy" id="1913371"/>
    <lineage>
        <taxon>Eukaryota</taxon>
        <taxon>Fungi</taxon>
        <taxon>Fungi incertae sedis</taxon>
        <taxon>Microsporidia</taxon>
        <taxon>Nematocida</taxon>
    </lineage>
</organism>
<comment type="caution">
    <text evidence="2">The sequence shown here is derived from an EMBL/GenBank/DDBJ whole genome shotgun (WGS) entry which is preliminary data.</text>
</comment>
<evidence type="ECO:0000313" key="3">
    <source>
        <dbReference type="Proteomes" id="UP000054524"/>
    </source>
</evidence>
<dbReference type="AlphaFoldDB" id="A0A086J2H2"/>
<dbReference type="Proteomes" id="UP000054524">
    <property type="component" value="Unassembled WGS sequence"/>
</dbReference>
<proteinExistence type="predicted"/>
<dbReference type="HOGENOM" id="CLU_918580_0_0_1"/>
<dbReference type="InterPro" id="IPR023170">
    <property type="entry name" value="HhH_base_excis_C"/>
</dbReference>
<dbReference type="GO" id="GO:0003824">
    <property type="term" value="F:catalytic activity"/>
    <property type="evidence" value="ECO:0007669"/>
    <property type="project" value="InterPro"/>
</dbReference>
<dbReference type="EMBL" id="AKIJ01000003">
    <property type="protein sequence ID" value="KFG26340.1"/>
    <property type="molecule type" value="Genomic_DNA"/>
</dbReference>
<dbReference type="SUPFAM" id="SSF48150">
    <property type="entry name" value="DNA-glycosylase"/>
    <property type="match status" value="1"/>
</dbReference>
<feature type="compositionally biased region" description="Acidic residues" evidence="1">
    <location>
        <begin position="294"/>
        <end position="303"/>
    </location>
</feature>